<organism evidence="17 18">
    <name type="scientific">Lucifera butyrica</name>
    <dbReference type="NCBI Taxonomy" id="1351585"/>
    <lineage>
        <taxon>Bacteria</taxon>
        <taxon>Bacillati</taxon>
        <taxon>Bacillota</taxon>
        <taxon>Negativicutes</taxon>
        <taxon>Veillonellales</taxon>
        <taxon>Veillonellaceae</taxon>
        <taxon>Lucifera</taxon>
    </lineage>
</organism>
<keyword evidence="5" id="KW-0597">Phosphoprotein</keyword>
<dbReference type="PROSITE" id="PS50112">
    <property type="entry name" value="PAS"/>
    <property type="match status" value="1"/>
</dbReference>
<dbReference type="InterPro" id="IPR005467">
    <property type="entry name" value="His_kinase_dom"/>
</dbReference>
<protein>
    <recommendedName>
        <fullName evidence="3">histidine kinase</fullName>
        <ecNumber evidence="3">2.7.13.3</ecNumber>
    </recommendedName>
</protein>
<evidence type="ECO:0000256" key="2">
    <source>
        <dbReference type="ARBA" id="ARBA00004651"/>
    </source>
</evidence>
<dbReference type="PROSITE" id="PS50109">
    <property type="entry name" value="HIS_KIN"/>
    <property type="match status" value="1"/>
</dbReference>
<dbReference type="InterPro" id="IPR016120">
    <property type="entry name" value="Sig_transdc_His_kin_SpoOB"/>
</dbReference>
<feature type="transmembrane region" description="Helical" evidence="14">
    <location>
        <begin position="210"/>
        <end position="229"/>
    </location>
</feature>
<feature type="domain" description="Histidine kinase" evidence="15">
    <location>
        <begin position="370"/>
        <end position="562"/>
    </location>
</feature>
<dbReference type="SMART" id="SM00387">
    <property type="entry name" value="HATPase_c"/>
    <property type="match status" value="1"/>
</dbReference>
<dbReference type="GO" id="GO:0006355">
    <property type="term" value="P:regulation of DNA-templated transcription"/>
    <property type="evidence" value="ECO:0007669"/>
    <property type="project" value="InterPro"/>
</dbReference>
<dbReference type="SUPFAM" id="SSF55785">
    <property type="entry name" value="PYP-like sensor domain (PAS domain)"/>
    <property type="match status" value="1"/>
</dbReference>
<dbReference type="InterPro" id="IPR003594">
    <property type="entry name" value="HATPase_dom"/>
</dbReference>
<keyword evidence="18" id="KW-1185">Reference proteome</keyword>
<sequence length="568" mass="62374">MQSAGRCKYLPVRITLSYAGQRENLSKKYKGDVWLITKQTRLRLEYKVAILIILMVFFVLAVTGAIVIRISDQYIENSTGKKALAIGEVIASVPSVQEALLSDNPSAVLQPFAERWRRATGAAFIVISNMHEVRLSYPLPDMVGTPMADLYREPVLEGKEYVYTGQGHLAPSLRANVPIFARSGRQVGFVSVGFYLNDISKVILTNSRHIMFTLVFALVLSAMGAFLLARNIKQAIFGLEPYEIAMVLKEREATLEAIREGVVAVDTAGIIRLMNREAEHILGLRDQEAAARPITDILPQNGLDTVIREGRPLYNEEQRVGDITILANSVPIMVDGQVAGAVISFRDRTEINRLAEEMTGVHRFVDVLRAQTHEFKNKLHTIAGLIQLGRHQEAVNYAVDTTEENKEVISQLSGKIKDSLLYGMLLGKASHMREQGIAFSILPETELRYLPACVSVGDVLLILGNLLQNAVEATAGASEKKIVVGVIQQPEVLTMIVCNSGGEIDDATAARMYQRGVTTKNGNSGLGLALVAEKLKLVHGSIVHRNLPEGGVEFTVRIPYETGDADGY</sequence>
<comment type="subcellular location">
    <subcellularLocation>
        <location evidence="2">Cell membrane</location>
        <topology evidence="2">Multi-pass membrane protein</topology>
    </subcellularLocation>
</comment>
<keyword evidence="10" id="KW-0067">ATP-binding</keyword>
<evidence type="ECO:0000256" key="9">
    <source>
        <dbReference type="ARBA" id="ARBA00022777"/>
    </source>
</evidence>
<dbReference type="GO" id="GO:0000155">
    <property type="term" value="F:phosphorelay sensor kinase activity"/>
    <property type="evidence" value="ECO:0007669"/>
    <property type="project" value="InterPro"/>
</dbReference>
<feature type="domain" description="PAS" evidence="16">
    <location>
        <begin position="247"/>
        <end position="317"/>
    </location>
</feature>
<feature type="transmembrane region" description="Helical" evidence="14">
    <location>
        <begin position="48"/>
        <end position="68"/>
    </location>
</feature>
<dbReference type="Pfam" id="PF14689">
    <property type="entry name" value="SPOB_a"/>
    <property type="match status" value="1"/>
</dbReference>
<dbReference type="Pfam" id="PF02518">
    <property type="entry name" value="HATPase_c"/>
    <property type="match status" value="1"/>
</dbReference>
<keyword evidence="7 14" id="KW-0812">Transmembrane</keyword>
<evidence type="ECO:0000256" key="14">
    <source>
        <dbReference type="SAM" id="Phobius"/>
    </source>
</evidence>
<keyword evidence="9 17" id="KW-0418">Kinase</keyword>
<evidence type="ECO:0000256" key="8">
    <source>
        <dbReference type="ARBA" id="ARBA00022741"/>
    </source>
</evidence>
<evidence type="ECO:0000256" key="6">
    <source>
        <dbReference type="ARBA" id="ARBA00022679"/>
    </source>
</evidence>
<evidence type="ECO:0000259" key="16">
    <source>
        <dbReference type="PROSITE" id="PS50112"/>
    </source>
</evidence>
<dbReference type="OrthoDB" id="9792686at2"/>
<evidence type="ECO:0000313" key="17">
    <source>
        <dbReference type="EMBL" id="VBB05257.1"/>
    </source>
</evidence>
<evidence type="ECO:0000256" key="1">
    <source>
        <dbReference type="ARBA" id="ARBA00000085"/>
    </source>
</evidence>
<evidence type="ECO:0000256" key="13">
    <source>
        <dbReference type="ARBA" id="ARBA00023136"/>
    </source>
</evidence>
<comment type="catalytic activity">
    <reaction evidence="1">
        <text>ATP + protein L-histidine = ADP + protein N-phospho-L-histidine.</text>
        <dbReference type="EC" id="2.7.13.3"/>
    </reaction>
</comment>
<dbReference type="Proteomes" id="UP000277811">
    <property type="component" value="Unassembled WGS sequence"/>
</dbReference>
<dbReference type="SUPFAM" id="SSF55874">
    <property type="entry name" value="ATPase domain of HSP90 chaperone/DNA topoisomerase II/histidine kinase"/>
    <property type="match status" value="1"/>
</dbReference>
<dbReference type="InterPro" id="IPR029151">
    <property type="entry name" value="Sensor-like_sf"/>
</dbReference>
<reference evidence="17 18" key="1">
    <citation type="submission" date="2018-06" db="EMBL/GenBank/DDBJ databases">
        <authorList>
            <person name="Strepis N."/>
        </authorList>
    </citation>
    <scope>NUCLEOTIDE SEQUENCE [LARGE SCALE GENOMIC DNA]</scope>
    <source>
        <strain evidence="17">LUCI</strain>
    </source>
</reference>
<gene>
    <name evidence="17" type="ORF">LUCI_0464</name>
</gene>
<dbReference type="Gene3D" id="3.30.450.20">
    <property type="entry name" value="PAS domain"/>
    <property type="match status" value="2"/>
</dbReference>
<dbReference type="SUPFAM" id="SSF55890">
    <property type="entry name" value="Sporulation response regulatory protein Spo0B"/>
    <property type="match status" value="1"/>
</dbReference>
<evidence type="ECO:0000256" key="4">
    <source>
        <dbReference type="ARBA" id="ARBA00022475"/>
    </source>
</evidence>
<dbReference type="EMBL" id="UPPP01000054">
    <property type="protein sequence ID" value="VBB05257.1"/>
    <property type="molecule type" value="Genomic_DNA"/>
</dbReference>
<keyword evidence="11 14" id="KW-1133">Transmembrane helix</keyword>
<dbReference type="InterPro" id="IPR035965">
    <property type="entry name" value="PAS-like_dom_sf"/>
</dbReference>
<evidence type="ECO:0000256" key="5">
    <source>
        <dbReference type="ARBA" id="ARBA00022553"/>
    </source>
</evidence>
<evidence type="ECO:0000256" key="11">
    <source>
        <dbReference type="ARBA" id="ARBA00022989"/>
    </source>
</evidence>
<dbReference type="PANTHER" id="PTHR43547:SF10">
    <property type="entry name" value="SENSOR HISTIDINE KINASE DCUS"/>
    <property type="match status" value="1"/>
</dbReference>
<dbReference type="InterPro" id="IPR000014">
    <property type="entry name" value="PAS"/>
</dbReference>
<keyword evidence="8" id="KW-0547">Nucleotide-binding</keyword>
<evidence type="ECO:0000313" key="18">
    <source>
        <dbReference type="Proteomes" id="UP000277811"/>
    </source>
</evidence>
<dbReference type="InterPro" id="IPR033463">
    <property type="entry name" value="sCache_3"/>
</dbReference>
<dbReference type="GO" id="GO:0005524">
    <property type="term" value="F:ATP binding"/>
    <property type="evidence" value="ECO:0007669"/>
    <property type="project" value="UniProtKB-KW"/>
</dbReference>
<accession>A0A498R351</accession>
<evidence type="ECO:0000256" key="7">
    <source>
        <dbReference type="ARBA" id="ARBA00022692"/>
    </source>
</evidence>
<dbReference type="SUPFAM" id="SSF103190">
    <property type="entry name" value="Sensory domain-like"/>
    <property type="match status" value="1"/>
</dbReference>
<keyword evidence="6" id="KW-0808">Transferase</keyword>
<evidence type="ECO:0000256" key="3">
    <source>
        <dbReference type="ARBA" id="ARBA00012438"/>
    </source>
</evidence>
<dbReference type="FunFam" id="3.30.450.20:FF:000018">
    <property type="entry name" value="Sensor histidine kinase DcuS"/>
    <property type="match status" value="1"/>
</dbReference>
<dbReference type="SMART" id="SM00091">
    <property type="entry name" value="PAS"/>
    <property type="match status" value="1"/>
</dbReference>
<dbReference type="NCBIfam" id="TIGR00229">
    <property type="entry name" value="sensory_box"/>
    <property type="match status" value="1"/>
</dbReference>
<dbReference type="Pfam" id="PF17203">
    <property type="entry name" value="sCache_3_2"/>
    <property type="match status" value="1"/>
</dbReference>
<evidence type="ECO:0000259" key="15">
    <source>
        <dbReference type="PROSITE" id="PS50109"/>
    </source>
</evidence>
<dbReference type="Pfam" id="PF00989">
    <property type="entry name" value="PAS"/>
    <property type="match status" value="1"/>
</dbReference>
<dbReference type="InterPro" id="IPR036890">
    <property type="entry name" value="HATPase_C_sf"/>
</dbReference>
<dbReference type="Gene3D" id="1.10.287.130">
    <property type="match status" value="1"/>
</dbReference>
<dbReference type="InterPro" id="IPR013767">
    <property type="entry name" value="PAS_fold"/>
</dbReference>
<dbReference type="EC" id="2.7.13.3" evidence="3"/>
<dbReference type="Gene3D" id="3.30.565.10">
    <property type="entry name" value="Histidine kinase-like ATPase, C-terminal domain"/>
    <property type="match status" value="1"/>
</dbReference>
<dbReference type="AlphaFoldDB" id="A0A498R351"/>
<proteinExistence type="predicted"/>
<keyword evidence="4" id="KW-1003">Cell membrane</keyword>
<dbReference type="GO" id="GO:0005886">
    <property type="term" value="C:plasma membrane"/>
    <property type="evidence" value="ECO:0007669"/>
    <property type="project" value="UniProtKB-SubCell"/>
</dbReference>
<name>A0A498R351_9FIRM</name>
<dbReference type="InterPro" id="IPR039506">
    <property type="entry name" value="SPOB_a"/>
</dbReference>
<dbReference type="PANTHER" id="PTHR43547">
    <property type="entry name" value="TWO-COMPONENT HISTIDINE KINASE"/>
    <property type="match status" value="1"/>
</dbReference>
<keyword evidence="12" id="KW-0902">Two-component regulatory system</keyword>
<evidence type="ECO:0000256" key="10">
    <source>
        <dbReference type="ARBA" id="ARBA00022840"/>
    </source>
</evidence>
<evidence type="ECO:0000256" key="12">
    <source>
        <dbReference type="ARBA" id="ARBA00023012"/>
    </source>
</evidence>
<keyword evidence="13 14" id="KW-0472">Membrane</keyword>